<dbReference type="Proteomes" id="UP000559182">
    <property type="component" value="Unassembled WGS sequence"/>
</dbReference>
<gene>
    <name evidence="1" type="ORF">FHU39_003291</name>
</gene>
<dbReference type="RefSeq" id="WP_183321607.1">
    <property type="nucleotide sequence ID" value="NZ_JACHVQ010000002.1"/>
</dbReference>
<protein>
    <recommendedName>
        <fullName evidence="3">Peptidase</fullName>
    </recommendedName>
</protein>
<proteinExistence type="predicted"/>
<evidence type="ECO:0000313" key="1">
    <source>
        <dbReference type="EMBL" id="MBB2893273.1"/>
    </source>
</evidence>
<comment type="caution">
    <text evidence="1">The sequence shown here is derived from an EMBL/GenBank/DDBJ whole genome shotgun (WGS) entry which is preliminary data.</text>
</comment>
<accession>A0A839NAN2</accession>
<reference evidence="1 2" key="1">
    <citation type="submission" date="2020-08" db="EMBL/GenBank/DDBJ databases">
        <title>Sequencing the genomes of 1000 actinobacteria strains.</title>
        <authorList>
            <person name="Klenk H.-P."/>
        </authorList>
    </citation>
    <scope>NUCLEOTIDE SEQUENCE [LARGE SCALE GENOMIC DNA]</scope>
    <source>
        <strain evidence="1 2">DSM 105369</strain>
    </source>
</reference>
<evidence type="ECO:0008006" key="3">
    <source>
        <dbReference type="Google" id="ProtNLM"/>
    </source>
</evidence>
<organism evidence="1 2">
    <name type="scientific">Flexivirga oryzae</name>
    <dbReference type="NCBI Taxonomy" id="1794944"/>
    <lineage>
        <taxon>Bacteria</taxon>
        <taxon>Bacillati</taxon>
        <taxon>Actinomycetota</taxon>
        <taxon>Actinomycetes</taxon>
        <taxon>Micrococcales</taxon>
        <taxon>Dermacoccaceae</taxon>
        <taxon>Flexivirga</taxon>
    </lineage>
</organism>
<name>A0A839NAN2_9MICO</name>
<dbReference type="AlphaFoldDB" id="A0A839NAN2"/>
<evidence type="ECO:0000313" key="2">
    <source>
        <dbReference type="Proteomes" id="UP000559182"/>
    </source>
</evidence>
<sequence length="300" mass="31910">MLGRRQALGLAGVAAVSALTGCRASGVVARTSAGDTTAPRGTLAPSVIDRIADSFTPGPLATRRDLHALTSARSVLVGDIGVGELQACQLHADTSIRVIEKLTGIHLDQKYLVLLPRTSAEFDSWSHDRTADVAGDYCAPVDSSWQGWVVIKCAAAVGHGMTLLDDDDYLNSVIRHELFHANTLEDGDGGAPKWVLEGFAEWVASAIMIAFPTKPPPAVVPTDADFAHRPGSSYAQAFVFVAYLVDRFGQRSAIRFYKRATDASGGSTSHAFHAVFGATLASVTKDWAAQYKKQVAELVS</sequence>
<dbReference type="EMBL" id="JACHVQ010000002">
    <property type="protein sequence ID" value="MBB2893273.1"/>
    <property type="molecule type" value="Genomic_DNA"/>
</dbReference>
<keyword evidence="2" id="KW-1185">Reference proteome</keyword>
<dbReference type="PROSITE" id="PS51257">
    <property type="entry name" value="PROKAR_LIPOPROTEIN"/>
    <property type="match status" value="1"/>
</dbReference>